<evidence type="ECO:0000313" key="2">
    <source>
        <dbReference type="EMBL" id="WHQ80642.1"/>
    </source>
</evidence>
<dbReference type="EMBL" id="CP123751">
    <property type="protein sequence ID" value="WHQ80642.1"/>
    <property type="molecule type" value="Genomic_DNA"/>
</dbReference>
<organism evidence="2 3">
    <name type="scientific">Ligilactobacillus animalis</name>
    <dbReference type="NCBI Taxonomy" id="1605"/>
    <lineage>
        <taxon>Bacteria</taxon>
        <taxon>Bacillati</taxon>
        <taxon>Bacillota</taxon>
        <taxon>Bacilli</taxon>
        <taxon>Lactobacillales</taxon>
        <taxon>Lactobacillaceae</taxon>
        <taxon>Ligilactobacillus</taxon>
    </lineage>
</organism>
<dbReference type="AlphaFoldDB" id="A0AAJ6FVT0"/>
<name>A0AAJ6FVT0_9LACO</name>
<sequence>MNLFEINEQYRVVEEMTDLDPKTLQDTLDAIADAREVKLDNIAYLIEKSKMQADFLKDKIKELQEAKKILENKQKSLKEYMTSALDEAGIKELQTSNHILKTRNYKKSVIVDRLEDLPDEYKKTETVVKADSNALYRALMNGDEIIGAHLKDNRGTVIR</sequence>
<protein>
    <submittedName>
        <fullName evidence="2">Siphovirus Gp157 family protein</fullName>
    </submittedName>
</protein>
<dbReference type="Proteomes" id="UP001238155">
    <property type="component" value="Chromosome"/>
</dbReference>
<evidence type="ECO:0000256" key="1">
    <source>
        <dbReference type="SAM" id="Coils"/>
    </source>
</evidence>
<dbReference type="InterPro" id="IPR008840">
    <property type="entry name" value="Sipho_Gp157"/>
</dbReference>
<accession>A0AAJ6FVT0</accession>
<dbReference type="RefSeq" id="WP_283534836.1">
    <property type="nucleotide sequence ID" value="NZ_CP123751.1"/>
</dbReference>
<reference evidence="2" key="1">
    <citation type="submission" date="2023-04" db="EMBL/GenBank/DDBJ databases">
        <title>Four porcine-derived lactic acid bacteria strains analyses and their evaluation as potential probiotics based on genomics.</title>
        <authorList>
            <person name="Niu D."/>
        </authorList>
    </citation>
    <scope>NUCLEOTIDE SEQUENCE</scope>
    <source>
        <strain evidence="2">ZSB1</strain>
    </source>
</reference>
<evidence type="ECO:0000313" key="3">
    <source>
        <dbReference type="Proteomes" id="UP001238155"/>
    </source>
</evidence>
<keyword evidence="1" id="KW-0175">Coiled coil</keyword>
<proteinExistence type="predicted"/>
<dbReference type="Pfam" id="PF05565">
    <property type="entry name" value="Sipho_Gp157"/>
    <property type="match status" value="1"/>
</dbReference>
<gene>
    <name evidence="2" type="ORF">QFF56_02870</name>
</gene>
<feature type="coiled-coil region" evidence="1">
    <location>
        <begin position="46"/>
        <end position="83"/>
    </location>
</feature>